<sequence>MNELTISCLPIRFTFLVDQQAAFPLSFFRLLSFRLQDGTSINFIKQQFCFSDAYPLSGRQEEGGAALDGQSNEHPDERVIN</sequence>
<proteinExistence type="predicted"/>
<accession>A0ABT3K1P7</accession>
<evidence type="ECO:0000313" key="3">
    <source>
        <dbReference type="Proteomes" id="UP001526337"/>
    </source>
</evidence>
<evidence type="ECO:0000313" key="2">
    <source>
        <dbReference type="EMBL" id="MCW4589321.1"/>
    </source>
</evidence>
<evidence type="ECO:0000256" key="1">
    <source>
        <dbReference type="SAM" id="MobiDB-lite"/>
    </source>
</evidence>
<gene>
    <name evidence="2" type="ORF">NO263_01795</name>
</gene>
<keyword evidence="3" id="KW-1185">Reference proteome</keyword>
<dbReference type="EMBL" id="JANGSQ010000073">
    <property type="protein sequence ID" value="MCW4589321.1"/>
    <property type="molecule type" value="Genomic_DNA"/>
</dbReference>
<dbReference type="Proteomes" id="UP001526337">
    <property type="component" value="Unassembled WGS sequence"/>
</dbReference>
<reference evidence="2 3" key="1">
    <citation type="submission" date="2022-07" db="EMBL/GenBank/DDBJ databases">
        <title>Genome stability of Gluconacetobacter entanii AV429.</title>
        <authorList>
            <person name="Trcek J."/>
            <person name="Cepec E."/>
        </authorList>
    </citation>
    <scope>NUCLEOTIDE SEQUENCE [LARGE SCALE GENOMIC DNA]</scope>
    <source>
        <strain evidence="2 3">AV429_2022</strain>
    </source>
</reference>
<feature type="compositionally biased region" description="Basic and acidic residues" evidence="1">
    <location>
        <begin position="71"/>
        <end position="81"/>
    </location>
</feature>
<comment type="caution">
    <text evidence="2">The sequence shown here is derived from an EMBL/GenBank/DDBJ whole genome shotgun (WGS) entry which is preliminary data.</text>
</comment>
<name>A0ABT3K1P7_9PROT</name>
<dbReference type="RefSeq" id="WP_171790962.1">
    <property type="nucleotide sequence ID" value="NZ_JABJWD010000059.1"/>
</dbReference>
<protein>
    <submittedName>
        <fullName evidence="2">Uncharacterized protein</fullName>
    </submittedName>
</protein>
<feature type="region of interest" description="Disordered" evidence="1">
    <location>
        <begin position="61"/>
        <end position="81"/>
    </location>
</feature>
<organism evidence="2 3">
    <name type="scientific">Gluconacetobacter entanii</name>
    <dbReference type="NCBI Taxonomy" id="108528"/>
    <lineage>
        <taxon>Bacteria</taxon>
        <taxon>Pseudomonadati</taxon>
        <taxon>Pseudomonadota</taxon>
        <taxon>Alphaproteobacteria</taxon>
        <taxon>Acetobacterales</taxon>
        <taxon>Acetobacteraceae</taxon>
        <taxon>Gluconacetobacter</taxon>
    </lineage>
</organism>